<dbReference type="InterPro" id="IPR012296">
    <property type="entry name" value="Nuclease_put_TT1808"/>
</dbReference>
<dbReference type="InterPro" id="IPR011335">
    <property type="entry name" value="Restrct_endonuc-II-like"/>
</dbReference>
<proteinExistence type="predicted"/>
<dbReference type="Gene3D" id="3.90.1570.10">
    <property type="entry name" value="tt1808, chain A"/>
    <property type="match status" value="1"/>
</dbReference>
<evidence type="ECO:0000313" key="2">
    <source>
        <dbReference type="EMBL" id="AEI50430.1"/>
    </source>
</evidence>
<dbReference type="Pfam" id="PF05685">
    <property type="entry name" value="Uma2"/>
    <property type="match status" value="1"/>
</dbReference>
<evidence type="ECO:0000259" key="1">
    <source>
        <dbReference type="Pfam" id="PF05685"/>
    </source>
</evidence>
<reference evidence="3" key="1">
    <citation type="submission" date="2011-06" db="EMBL/GenBank/DDBJ databases">
        <title>The complete genome of chromosome of Runella slithyformis DSM 19594.</title>
        <authorList>
            <consortium name="US DOE Joint Genome Institute (JGI-PGF)"/>
            <person name="Lucas S."/>
            <person name="Han J."/>
            <person name="Lapidus A."/>
            <person name="Bruce D."/>
            <person name="Goodwin L."/>
            <person name="Pitluck S."/>
            <person name="Peters L."/>
            <person name="Kyrpides N."/>
            <person name="Mavromatis K."/>
            <person name="Ivanova N."/>
            <person name="Ovchinnikova G."/>
            <person name="Zhang X."/>
            <person name="Misra M."/>
            <person name="Detter J.C."/>
            <person name="Tapia R."/>
            <person name="Han C."/>
            <person name="Land M."/>
            <person name="Hauser L."/>
            <person name="Markowitz V."/>
            <person name="Cheng J.-F."/>
            <person name="Hugenholtz P."/>
            <person name="Woyke T."/>
            <person name="Wu D."/>
            <person name="Tindall B."/>
            <person name="Faehrich R."/>
            <person name="Brambilla E."/>
            <person name="Klenk H.-P."/>
            <person name="Eisen J.A."/>
        </authorList>
    </citation>
    <scope>NUCLEOTIDE SEQUENCE [LARGE SCALE GENOMIC DNA]</scope>
    <source>
        <strain evidence="3">ATCC 29530 / DSM 19594 / LMG 11500 / NCIMB 11436 / LSU 4</strain>
    </source>
</reference>
<keyword evidence="3" id="KW-1185">Reference proteome</keyword>
<dbReference type="InterPro" id="IPR008538">
    <property type="entry name" value="Uma2"/>
</dbReference>
<dbReference type="PANTHER" id="PTHR34107">
    <property type="entry name" value="SLL0198 PROTEIN-RELATED"/>
    <property type="match status" value="1"/>
</dbReference>
<dbReference type="PANTHER" id="PTHR34107:SF4">
    <property type="entry name" value="SLL1222 PROTEIN"/>
    <property type="match status" value="1"/>
</dbReference>
<dbReference type="AlphaFoldDB" id="A0A7U3ZNF3"/>
<name>A0A7U3ZNF3_RUNSL</name>
<accession>A0A7U3ZNF3</accession>
<evidence type="ECO:0000313" key="3">
    <source>
        <dbReference type="Proteomes" id="UP000000493"/>
    </source>
</evidence>
<dbReference type="EMBL" id="CP002859">
    <property type="protein sequence ID" value="AEI50430.1"/>
    <property type="molecule type" value="Genomic_DNA"/>
</dbReference>
<dbReference type="RefSeq" id="WP_013929728.1">
    <property type="nucleotide sequence ID" value="NC_015703.1"/>
</dbReference>
<protein>
    <recommendedName>
        <fullName evidence="1">Putative restriction endonuclease domain-containing protein</fullName>
    </recommendedName>
</protein>
<organism evidence="2 3">
    <name type="scientific">Runella slithyformis (strain ATCC 29530 / DSM 19594 / LMG 11500 / NCIMB 11436 / LSU 4)</name>
    <dbReference type="NCBI Taxonomy" id="761193"/>
    <lineage>
        <taxon>Bacteria</taxon>
        <taxon>Pseudomonadati</taxon>
        <taxon>Bacteroidota</taxon>
        <taxon>Cytophagia</taxon>
        <taxon>Cytophagales</taxon>
        <taxon>Spirosomataceae</taxon>
        <taxon>Runella</taxon>
    </lineage>
</organism>
<reference evidence="2 3" key="2">
    <citation type="journal article" date="2012" name="Stand. Genomic Sci.">
        <title>Complete genome sequence of the aquatic bacterium Runella slithyformis type strain (LSU 4(T)).</title>
        <authorList>
            <person name="Copeland A."/>
            <person name="Zhang X."/>
            <person name="Misra M."/>
            <person name="Lapidus A."/>
            <person name="Nolan M."/>
            <person name="Lucas S."/>
            <person name="Deshpande S."/>
            <person name="Cheng J.F."/>
            <person name="Tapia R."/>
            <person name="Goodwin L.A."/>
            <person name="Pitluck S."/>
            <person name="Liolios K."/>
            <person name="Pagani I."/>
            <person name="Ivanova N."/>
            <person name="Mikhailova N."/>
            <person name="Pati A."/>
            <person name="Chen A."/>
            <person name="Palaniappan K."/>
            <person name="Land M."/>
            <person name="Hauser L."/>
            <person name="Pan C."/>
            <person name="Jeffries C.D."/>
            <person name="Detter J.C."/>
            <person name="Brambilla E.M."/>
            <person name="Rohde M."/>
            <person name="Djao O.D."/>
            <person name="Goker M."/>
            <person name="Sikorski J."/>
            <person name="Tindall B.J."/>
            <person name="Woyke T."/>
            <person name="Bristow J."/>
            <person name="Eisen J.A."/>
            <person name="Markowitz V."/>
            <person name="Hugenholtz P."/>
            <person name="Kyrpides N.C."/>
            <person name="Klenk H.P."/>
            <person name="Mavromatis K."/>
        </authorList>
    </citation>
    <scope>NUCLEOTIDE SEQUENCE [LARGE SCALE GENOMIC DNA]</scope>
    <source>
        <strain evidence="3">ATCC 29530 / DSM 19594 / LMG 11500 / NCIMB 11436 / LSU 4</strain>
    </source>
</reference>
<gene>
    <name evidence="2" type="ordered locus">Runsl_4083</name>
</gene>
<dbReference type="KEGG" id="rsi:Runsl_4083"/>
<dbReference type="Proteomes" id="UP000000493">
    <property type="component" value="Chromosome"/>
</dbReference>
<feature type="domain" description="Putative restriction endonuclease" evidence="1">
    <location>
        <begin position="15"/>
        <end position="177"/>
    </location>
</feature>
<sequence length="187" mass="21760">MIQTSQALNQLPRTLEEFLIWEPNDGFKYEWNDGELIQFTGMKKEQLYIYDLLLDLFIEKGYKKSGTLVAEQEVMITGLQMRRPDVAYFTKEQIKRSRNSENVIPEFVIEIISNNDQINQLEKKITEYFKGGVKVIWNIIPEQEVVYVYTSRRDVKICLENDICSAKPVLSDFEISAAAIFAGERTT</sequence>
<dbReference type="CDD" id="cd06260">
    <property type="entry name" value="DUF820-like"/>
    <property type="match status" value="1"/>
</dbReference>
<dbReference type="SUPFAM" id="SSF52980">
    <property type="entry name" value="Restriction endonuclease-like"/>
    <property type="match status" value="1"/>
</dbReference>